<evidence type="ECO:0000259" key="2">
    <source>
        <dbReference type="PROSITE" id="PS50206"/>
    </source>
</evidence>
<dbReference type="PANTHER" id="PTHR43268:SF3">
    <property type="entry name" value="RHODANESE-LIKE DOMAIN-CONTAINING PROTEIN 7-RELATED"/>
    <property type="match status" value="1"/>
</dbReference>
<dbReference type="AlphaFoldDB" id="A0A562B2Q7"/>
<dbReference type="SMART" id="SM00450">
    <property type="entry name" value="RHOD"/>
    <property type="match status" value="1"/>
</dbReference>
<keyword evidence="1" id="KW-0819">tRNA processing</keyword>
<accession>A0A562B2Q7</accession>
<sequence length="281" mass="31303">MQIVNISAYKFVTLDNIEALRVQMRERCVALELKGTILLAPEGINLFLAGTREAIDGFVGWLRQDVRFADIAPKESLSDSQPFKRMLVRVKREIITMKMPLIRPEEGRAPAVRPADLKRWLDQGHDDEGRPVVMLDTRNAFEVAVGTFEQAVDYGVRKFSEFPAAVAAHKADFEGKTVVSFCTGGIRCEKAAIHMQEAGIERVYQLEGGILKYFEEVGGSHYRGDCFVFDYRTALNPELEPAGPKQCFACRAVVTPEEQQSPHYVVGVSCPHCHAGKQSAA</sequence>
<dbReference type="EMBL" id="VLJN01000065">
    <property type="protein sequence ID" value="TWG79298.1"/>
    <property type="molecule type" value="Genomic_DNA"/>
</dbReference>
<dbReference type="Proteomes" id="UP000318141">
    <property type="component" value="Unassembled WGS sequence"/>
</dbReference>
<organism evidence="3 4">
    <name type="scientific">Cupriavidus gilardii J11</name>
    <dbReference type="NCBI Taxonomy" id="936133"/>
    <lineage>
        <taxon>Bacteria</taxon>
        <taxon>Pseudomonadati</taxon>
        <taxon>Pseudomonadota</taxon>
        <taxon>Betaproteobacteria</taxon>
        <taxon>Burkholderiales</taxon>
        <taxon>Burkholderiaceae</taxon>
        <taxon>Cupriavidus</taxon>
    </lineage>
</organism>
<comment type="caution">
    <text evidence="3">The sequence shown here is derived from an EMBL/GenBank/DDBJ whole genome shotgun (WGS) entry which is preliminary data.</text>
</comment>
<comment type="catalytic activity">
    <reaction evidence="1">
        <text>uridine(34) in tRNA + AH2 + O2 = 5-hydroxyuridine(34) in tRNA + A + H2O</text>
        <dbReference type="Rhea" id="RHEA:64224"/>
        <dbReference type="Rhea" id="RHEA-COMP:11727"/>
        <dbReference type="Rhea" id="RHEA-COMP:13381"/>
        <dbReference type="ChEBI" id="CHEBI:13193"/>
        <dbReference type="ChEBI" id="CHEBI:15377"/>
        <dbReference type="ChEBI" id="CHEBI:15379"/>
        <dbReference type="ChEBI" id="CHEBI:17499"/>
        <dbReference type="ChEBI" id="CHEBI:65315"/>
        <dbReference type="ChEBI" id="CHEBI:136877"/>
    </reaction>
</comment>
<comment type="function">
    <text evidence="1">Catalyzes oxygen-dependent 5-hydroxyuridine (ho5U) modification at position 34 in tRNAs.</text>
</comment>
<feature type="domain" description="Rhodanese" evidence="2">
    <location>
        <begin position="128"/>
        <end position="222"/>
    </location>
</feature>
<proteinExistence type="inferred from homology"/>
<comment type="similarity">
    <text evidence="1">Belongs to the TrhO family.</text>
</comment>
<dbReference type="EC" id="1.14.-.-" evidence="1"/>
<dbReference type="SUPFAM" id="SSF52821">
    <property type="entry name" value="Rhodanese/Cell cycle control phosphatase"/>
    <property type="match status" value="1"/>
</dbReference>
<protein>
    <recommendedName>
        <fullName evidence="1">tRNA uridine(34) hydroxylase</fullName>
        <ecNumber evidence="1">1.14.-.-</ecNumber>
    </recommendedName>
    <alternativeName>
        <fullName evidence="1">tRNA hydroxylation protein O</fullName>
    </alternativeName>
</protein>
<evidence type="ECO:0000313" key="3">
    <source>
        <dbReference type="EMBL" id="TWG79298.1"/>
    </source>
</evidence>
<dbReference type="NCBIfam" id="NF003703">
    <property type="entry name" value="PRK05320.1"/>
    <property type="match status" value="1"/>
</dbReference>
<evidence type="ECO:0000313" key="4">
    <source>
        <dbReference type="Proteomes" id="UP000318141"/>
    </source>
</evidence>
<evidence type="ECO:0000256" key="1">
    <source>
        <dbReference type="HAMAP-Rule" id="MF_00469"/>
    </source>
</evidence>
<keyword evidence="4" id="KW-1185">Reference proteome</keyword>
<dbReference type="PANTHER" id="PTHR43268">
    <property type="entry name" value="THIOSULFATE SULFURTRANSFERASE/RHODANESE-LIKE DOMAIN-CONTAINING PROTEIN 2"/>
    <property type="match status" value="1"/>
</dbReference>
<dbReference type="GO" id="GO:0016705">
    <property type="term" value="F:oxidoreductase activity, acting on paired donors, with incorporation or reduction of molecular oxygen"/>
    <property type="evidence" value="ECO:0007669"/>
    <property type="project" value="UniProtKB-UniRule"/>
</dbReference>
<dbReference type="Gene3D" id="3.30.70.100">
    <property type="match status" value="1"/>
</dbReference>
<dbReference type="Pfam" id="PF00581">
    <property type="entry name" value="Rhodanese"/>
    <property type="match status" value="1"/>
</dbReference>
<keyword evidence="1" id="KW-0560">Oxidoreductase</keyword>
<dbReference type="InterPro" id="IPR040503">
    <property type="entry name" value="TRHO_N"/>
</dbReference>
<dbReference type="PROSITE" id="PS50206">
    <property type="entry name" value="RHODANESE_3"/>
    <property type="match status" value="1"/>
</dbReference>
<dbReference type="InterPro" id="IPR001763">
    <property type="entry name" value="Rhodanese-like_dom"/>
</dbReference>
<dbReference type="Pfam" id="PF17773">
    <property type="entry name" value="UPF0176_N"/>
    <property type="match status" value="1"/>
</dbReference>
<dbReference type="GO" id="GO:0006400">
    <property type="term" value="P:tRNA modification"/>
    <property type="evidence" value="ECO:0007669"/>
    <property type="project" value="UniProtKB-UniRule"/>
</dbReference>
<dbReference type="CDD" id="cd01518">
    <property type="entry name" value="RHOD_YceA"/>
    <property type="match status" value="1"/>
</dbReference>
<dbReference type="HAMAP" id="MF_00469">
    <property type="entry name" value="TrhO"/>
    <property type="match status" value="1"/>
</dbReference>
<dbReference type="OrthoDB" id="9778326at2"/>
<dbReference type="InterPro" id="IPR020936">
    <property type="entry name" value="TrhO"/>
</dbReference>
<gene>
    <name evidence="1" type="primary">trhO</name>
    <name evidence="3" type="ORF">L602_000700001140</name>
</gene>
<reference evidence="3 4" key="1">
    <citation type="submission" date="2019-07" db="EMBL/GenBank/DDBJ databases">
        <title>Genome sequencing of lignin-degrading bacterial isolates.</title>
        <authorList>
            <person name="Gladden J."/>
        </authorList>
    </citation>
    <scope>NUCLEOTIDE SEQUENCE [LARGE SCALE GENOMIC DNA]</scope>
    <source>
        <strain evidence="3 4">J11</strain>
    </source>
</reference>
<dbReference type="InterPro" id="IPR036873">
    <property type="entry name" value="Rhodanese-like_dom_sf"/>
</dbReference>
<name>A0A562B2Q7_9BURK</name>
<dbReference type="Gene3D" id="3.40.250.10">
    <property type="entry name" value="Rhodanese-like domain"/>
    <property type="match status" value="1"/>
</dbReference>